<dbReference type="EMBL" id="VDMD01000001">
    <property type="protein sequence ID" value="TRM70395.1"/>
    <property type="molecule type" value="Genomic_DNA"/>
</dbReference>
<sequence>MEEEVKAANGAPAKENKNTSDEKDTKDEAEDAEGEKQEIPFPFERLWALVLAPVGFGESSSDALFTSLLAASMTALSAGQPAHSLCLSLLLRTSYGGDGADVDGPRPITLTSLTKDDMGAWRRRRSRERTPSSANGKRSFGRSLCKGNAPALTEAQQDTVQAQLDVEAGGGRASRV</sequence>
<name>A0A550D025_9AGAR</name>
<dbReference type="Proteomes" id="UP000320762">
    <property type="component" value="Unassembled WGS sequence"/>
</dbReference>
<evidence type="ECO:0000256" key="1">
    <source>
        <dbReference type="SAM" id="MobiDB-lite"/>
    </source>
</evidence>
<dbReference type="AlphaFoldDB" id="A0A550D025"/>
<evidence type="ECO:0000313" key="2">
    <source>
        <dbReference type="EMBL" id="TRM70395.1"/>
    </source>
</evidence>
<protein>
    <submittedName>
        <fullName evidence="2">Uncharacterized protein</fullName>
    </submittedName>
</protein>
<proteinExistence type="predicted"/>
<keyword evidence="3" id="KW-1185">Reference proteome</keyword>
<feature type="region of interest" description="Disordered" evidence="1">
    <location>
        <begin position="1"/>
        <end position="38"/>
    </location>
</feature>
<gene>
    <name evidence="2" type="ORF">BD626DRAFT_564039</name>
</gene>
<evidence type="ECO:0000313" key="3">
    <source>
        <dbReference type="Proteomes" id="UP000320762"/>
    </source>
</evidence>
<feature type="region of interest" description="Disordered" evidence="1">
    <location>
        <begin position="119"/>
        <end position="148"/>
    </location>
</feature>
<reference evidence="2 3" key="1">
    <citation type="journal article" date="2019" name="New Phytol.">
        <title>Comparative genomics reveals unique wood-decay strategies and fruiting body development in the Schizophyllaceae.</title>
        <authorList>
            <person name="Almasi E."/>
            <person name="Sahu N."/>
            <person name="Krizsan K."/>
            <person name="Balint B."/>
            <person name="Kovacs G.M."/>
            <person name="Kiss B."/>
            <person name="Cseklye J."/>
            <person name="Drula E."/>
            <person name="Henrissat B."/>
            <person name="Nagy I."/>
            <person name="Chovatia M."/>
            <person name="Adam C."/>
            <person name="LaButti K."/>
            <person name="Lipzen A."/>
            <person name="Riley R."/>
            <person name="Grigoriev I.V."/>
            <person name="Nagy L.G."/>
        </authorList>
    </citation>
    <scope>NUCLEOTIDE SEQUENCE [LARGE SCALE GENOMIC DNA]</scope>
    <source>
        <strain evidence="2 3">NL-1724</strain>
    </source>
</reference>
<comment type="caution">
    <text evidence="2">The sequence shown here is derived from an EMBL/GenBank/DDBJ whole genome shotgun (WGS) entry which is preliminary data.</text>
</comment>
<organism evidence="2 3">
    <name type="scientific">Schizophyllum amplum</name>
    <dbReference type="NCBI Taxonomy" id="97359"/>
    <lineage>
        <taxon>Eukaryota</taxon>
        <taxon>Fungi</taxon>
        <taxon>Dikarya</taxon>
        <taxon>Basidiomycota</taxon>
        <taxon>Agaricomycotina</taxon>
        <taxon>Agaricomycetes</taxon>
        <taxon>Agaricomycetidae</taxon>
        <taxon>Agaricales</taxon>
        <taxon>Schizophyllaceae</taxon>
        <taxon>Schizophyllum</taxon>
    </lineage>
</organism>
<accession>A0A550D025</accession>
<feature type="compositionally biased region" description="Basic and acidic residues" evidence="1">
    <location>
        <begin position="14"/>
        <end position="26"/>
    </location>
</feature>